<feature type="compositionally biased region" description="Polar residues" evidence="14">
    <location>
        <begin position="408"/>
        <end position="417"/>
    </location>
</feature>
<reference evidence="16 17" key="1">
    <citation type="submission" date="2019-09" db="EMBL/GenBank/DDBJ databases">
        <title>Draft genome of the ectomycorrhizal ascomycete Sphaerosporella brunnea.</title>
        <authorList>
            <consortium name="DOE Joint Genome Institute"/>
            <person name="Benucci G.M."/>
            <person name="Marozzi G."/>
            <person name="Antonielli L."/>
            <person name="Sanchez S."/>
            <person name="Marco P."/>
            <person name="Wang X."/>
            <person name="Falini L.B."/>
            <person name="Barry K."/>
            <person name="Haridas S."/>
            <person name="Lipzen A."/>
            <person name="Labutti K."/>
            <person name="Grigoriev I.V."/>
            <person name="Murat C."/>
            <person name="Martin F."/>
            <person name="Albertini E."/>
            <person name="Donnini D."/>
            <person name="Bonito G."/>
        </authorList>
    </citation>
    <scope>NUCLEOTIDE SEQUENCE [LARGE SCALE GENOMIC DNA]</scope>
    <source>
        <strain evidence="16 17">Sb_GMNB300</strain>
    </source>
</reference>
<sequence length="549" mass="61493">MALRITTWNGALKNPFSFQPWSTQKTFEYMFDTLEADIVCFQETKIQKKDLTDDMVLVPGWDSYFTFPKLKKGYSGVAVYTRNSKCQPIRAEEGITGYLEPPSHPGKTYKSLPSSDCIGGYPELSKEDALLLDSEGRALVLDFGAFVLIGTYCPASVDPTRDAFRIAFVEALFCRVRKLVTECKRRVVVVGDLNIARDEIDAAGAKEMMREFQMVSWKETPTRDALDRLLAPNKHGVMVDLCREYFPSRLGMYTCWDVKKNKRPGNAGSRIDYILCSSDMQSWFSEANIQEGLMGSDHCPVFATLTPTVNIDGKQKNILDLVNPEGMFRSGERQTTFNVPAKPRLCMRRFPEFSQRQNIKEMFRKISSTRVAATMAPARASTPPSSVGRPAKRLKSSSSSSILRKSQIPKSQGQKTLTGFLKPAVSNRASPSSASDAPQTDIGQPRASSLDSCEQPSSKEAAISVNQSMIDPIESKEQWDLIFSKRRPPVCEAHGEECIQLVTKKPGLNHGRAFWMCRRPIGPEGESVAESGRKTEWRCNFFKWASDLQ</sequence>
<feature type="binding site" evidence="11">
    <location>
        <position position="194"/>
    </location>
    <ligand>
        <name>Mg(2+)</name>
        <dbReference type="ChEBI" id="CHEBI:18420"/>
        <label>1</label>
    </ligand>
</feature>
<dbReference type="AlphaFoldDB" id="A0A5J5EQT2"/>
<feature type="active site" description="Proton acceptor" evidence="10">
    <location>
        <position position="298"/>
    </location>
</feature>
<evidence type="ECO:0000256" key="14">
    <source>
        <dbReference type="SAM" id="MobiDB-lite"/>
    </source>
</evidence>
<evidence type="ECO:0000256" key="4">
    <source>
        <dbReference type="ARBA" id="ARBA00022723"/>
    </source>
</evidence>
<evidence type="ECO:0000256" key="3">
    <source>
        <dbReference type="ARBA" id="ARBA00013541"/>
    </source>
</evidence>
<keyword evidence="6" id="KW-0378">Hydrolase</keyword>
<dbReference type="PROSITE" id="PS51435">
    <property type="entry name" value="AP_NUCLEASE_F1_4"/>
    <property type="match status" value="1"/>
</dbReference>
<feature type="binding site" evidence="11">
    <location>
        <position position="297"/>
    </location>
    <ligand>
        <name>Mg(2+)</name>
        <dbReference type="ChEBI" id="CHEBI:18420"/>
        <label>1</label>
    </ligand>
</feature>
<feature type="binding site" evidence="11">
    <location>
        <position position="43"/>
    </location>
    <ligand>
        <name>Mg(2+)</name>
        <dbReference type="ChEBI" id="CHEBI:18420"/>
        <label>1</label>
    </ligand>
</feature>
<dbReference type="EMBL" id="VXIS01000162">
    <property type="protein sequence ID" value="KAA8899776.1"/>
    <property type="molecule type" value="Genomic_DNA"/>
</dbReference>
<dbReference type="OrthoDB" id="391817at2759"/>
<evidence type="ECO:0000256" key="13">
    <source>
        <dbReference type="PROSITE-ProRule" id="PRU01343"/>
    </source>
</evidence>
<dbReference type="GO" id="GO:0008311">
    <property type="term" value="F:double-stranded DNA 3'-5' DNA exonuclease activity"/>
    <property type="evidence" value="ECO:0007669"/>
    <property type="project" value="TreeGrafter"/>
</dbReference>
<keyword evidence="17" id="KW-1185">Reference proteome</keyword>
<feature type="region of interest" description="Disordered" evidence="14">
    <location>
        <begin position="373"/>
        <end position="461"/>
    </location>
</feature>
<comment type="cofactor">
    <cofactor evidence="11">
        <name>Mg(2+)</name>
        <dbReference type="ChEBI" id="CHEBI:18420"/>
    </cofactor>
    <cofactor evidence="11">
        <name>Mn(2+)</name>
        <dbReference type="ChEBI" id="CHEBI:29035"/>
    </cofactor>
    <text evidence="11">Probably binds two magnesium or manganese ions per subunit.</text>
</comment>
<evidence type="ECO:0000256" key="10">
    <source>
        <dbReference type="PIRSR" id="PIRSR604808-1"/>
    </source>
</evidence>
<dbReference type="PANTHER" id="PTHR22748">
    <property type="entry name" value="AP ENDONUCLEASE"/>
    <property type="match status" value="1"/>
</dbReference>
<feature type="site" description="Transition state stabilizer" evidence="12">
    <location>
        <position position="194"/>
    </location>
</feature>
<keyword evidence="7" id="KW-0862">Zinc</keyword>
<evidence type="ECO:0000313" key="17">
    <source>
        <dbReference type="Proteomes" id="UP000326924"/>
    </source>
</evidence>
<protein>
    <recommendedName>
        <fullName evidence="3">DNA-(apurinic or apyrimidinic site) endonuclease 2</fullName>
    </recommendedName>
</protein>
<keyword evidence="16" id="KW-0456">Lyase</keyword>
<feature type="active site" description="Proton donor/acceptor" evidence="10">
    <location>
        <position position="192"/>
    </location>
</feature>
<dbReference type="InterPro" id="IPR004808">
    <property type="entry name" value="AP_endonuc_1"/>
</dbReference>
<feature type="active site" evidence="10">
    <location>
        <position position="152"/>
    </location>
</feature>
<feature type="binding site" evidence="11">
    <location>
        <position position="9"/>
    </location>
    <ligand>
        <name>Mg(2+)</name>
        <dbReference type="ChEBI" id="CHEBI:18420"/>
        <label>1</label>
    </ligand>
</feature>
<evidence type="ECO:0000256" key="7">
    <source>
        <dbReference type="ARBA" id="ARBA00022833"/>
    </source>
</evidence>
<feature type="compositionally biased region" description="Low complexity" evidence="14">
    <location>
        <begin position="396"/>
        <end position="406"/>
    </location>
</feature>
<feature type="binding site" evidence="11">
    <location>
        <position position="298"/>
    </location>
    <ligand>
        <name>Mg(2+)</name>
        <dbReference type="ChEBI" id="CHEBI:18420"/>
        <label>1</label>
    </ligand>
</feature>
<comment type="caution">
    <text evidence="16">The sequence shown here is derived from an EMBL/GenBank/DDBJ whole genome shotgun (WGS) entry which is preliminary data.</text>
</comment>
<evidence type="ECO:0000256" key="5">
    <source>
        <dbReference type="ARBA" id="ARBA00022771"/>
    </source>
</evidence>
<dbReference type="InterPro" id="IPR020848">
    <property type="entry name" value="AP_endonuclease_F1_CS"/>
</dbReference>
<dbReference type="Proteomes" id="UP000326924">
    <property type="component" value="Unassembled WGS sequence"/>
</dbReference>
<dbReference type="GO" id="GO:0008270">
    <property type="term" value="F:zinc ion binding"/>
    <property type="evidence" value="ECO:0007669"/>
    <property type="project" value="UniProtKB-KW"/>
</dbReference>
<keyword evidence="5 13" id="KW-0863">Zinc-finger</keyword>
<accession>A0A5J5EQT2</accession>
<dbReference type="CDD" id="cd09088">
    <property type="entry name" value="Ape2-like_AP-endo"/>
    <property type="match status" value="1"/>
</dbReference>
<keyword evidence="9" id="KW-0539">Nucleus</keyword>
<gene>
    <name evidence="16" type="ORF">FN846DRAFT_899870</name>
</gene>
<dbReference type="PROSITE" id="PS00728">
    <property type="entry name" value="AP_NUCLEASE_F1_3"/>
    <property type="match status" value="1"/>
</dbReference>
<proteinExistence type="inferred from homology"/>
<dbReference type="GO" id="GO:0008081">
    <property type="term" value="F:phosphoric diester hydrolase activity"/>
    <property type="evidence" value="ECO:0007669"/>
    <property type="project" value="TreeGrafter"/>
</dbReference>
<dbReference type="InterPro" id="IPR005135">
    <property type="entry name" value="Endo/exonuclease/phosphatase"/>
</dbReference>
<feature type="domain" description="GRF-type" evidence="15">
    <location>
        <begin position="491"/>
        <end position="548"/>
    </location>
</feature>
<evidence type="ECO:0000256" key="8">
    <source>
        <dbReference type="ARBA" id="ARBA00022842"/>
    </source>
</evidence>
<feature type="binding site" evidence="11">
    <location>
        <position position="192"/>
    </location>
    <ligand>
        <name>Mg(2+)</name>
        <dbReference type="ChEBI" id="CHEBI:18420"/>
        <label>1</label>
    </ligand>
</feature>
<keyword evidence="4 11" id="KW-0479">Metal-binding</keyword>
<evidence type="ECO:0000256" key="12">
    <source>
        <dbReference type="PIRSR" id="PIRSR604808-3"/>
    </source>
</evidence>
<keyword evidence="11" id="KW-0464">Manganese</keyword>
<comment type="cofactor">
    <cofactor evidence="1">
        <name>Mn(2+)</name>
        <dbReference type="ChEBI" id="CHEBI:29035"/>
    </cofactor>
</comment>
<dbReference type="FunCoup" id="A0A5J5EQT2">
    <property type="interactions" value="486"/>
</dbReference>
<keyword evidence="8 11" id="KW-0460">Magnesium</keyword>
<dbReference type="Pfam" id="PF03372">
    <property type="entry name" value="Exo_endo_phos"/>
    <property type="match status" value="1"/>
</dbReference>
<organism evidence="16 17">
    <name type="scientific">Sphaerosporella brunnea</name>
    <dbReference type="NCBI Taxonomy" id="1250544"/>
    <lineage>
        <taxon>Eukaryota</taxon>
        <taxon>Fungi</taxon>
        <taxon>Dikarya</taxon>
        <taxon>Ascomycota</taxon>
        <taxon>Pezizomycotina</taxon>
        <taxon>Pezizomycetes</taxon>
        <taxon>Pezizales</taxon>
        <taxon>Pyronemataceae</taxon>
        <taxon>Sphaerosporella</taxon>
    </lineage>
</organism>
<dbReference type="InterPro" id="IPR036691">
    <property type="entry name" value="Endo/exonu/phosph_ase_sf"/>
</dbReference>
<evidence type="ECO:0000256" key="6">
    <source>
        <dbReference type="ARBA" id="ARBA00022801"/>
    </source>
</evidence>
<dbReference type="GO" id="GO:0003906">
    <property type="term" value="F:DNA-(apurinic or apyrimidinic site) endonuclease activity"/>
    <property type="evidence" value="ECO:0007669"/>
    <property type="project" value="TreeGrafter"/>
</dbReference>
<dbReference type="FunFam" id="3.60.10.10:FF:000079">
    <property type="entry name" value="DNA-(apurinic or apyrimidinic site) lyase"/>
    <property type="match status" value="1"/>
</dbReference>
<dbReference type="GO" id="GO:0006284">
    <property type="term" value="P:base-excision repair"/>
    <property type="evidence" value="ECO:0007669"/>
    <property type="project" value="TreeGrafter"/>
</dbReference>
<dbReference type="GO" id="GO:0005634">
    <property type="term" value="C:nucleus"/>
    <property type="evidence" value="ECO:0007669"/>
    <property type="project" value="TreeGrafter"/>
</dbReference>
<dbReference type="GO" id="GO:0016829">
    <property type="term" value="F:lyase activity"/>
    <property type="evidence" value="ECO:0007669"/>
    <property type="project" value="UniProtKB-KW"/>
</dbReference>
<evidence type="ECO:0000256" key="2">
    <source>
        <dbReference type="ARBA" id="ARBA00007092"/>
    </source>
</evidence>
<dbReference type="GO" id="GO:0003677">
    <property type="term" value="F:DNA binding"/>
    <property type="evidence" value="ECO:0007669"/>
    <property type="project" value="InterPro"/>
</dbReference>
<dbReference type="InParanoid" id="A0A5J5EQT2"/>
<evidence type="ECO:0000313" key="16">
    <source>
        <dbReference type="EMBL" id="KAA8899776.1"/>
    </source>
</evidence>
<dbReference type="PROSITE" id="PS51999">
    <property type="entry name" value="ZF_GRF"/>
    <property type="match status" value="1"/>
</dbReference>
<feature type="site" description="Interaction with DNA substrate" evidence="12">
    <location>
        <position position="298"/>
    </location>
</feature>
<dbReference type="PANTHER" id="PTHR22748:SF4">
    <property type="entry name" value="DNA-(APURINIC OR APYRIMIDINIC SITE) ENDONUCLEASE 2"/>
    <property type="match status" value="1"/>
</dbReference>
<evidence type="ECO:0000256" key="1">
    <source>
        <dbReference type="ARBA" id="ARBA00001936"/>
    </source>
</evidence>
<evidence type="ECO:0000256" key="11">
    <source>
        <dbReference type="PIRSR" id="PIRSR604808-2"/>
    </source>
</evidence>
<dbReference type="Gene3D" id="3.60.10.10">
    <property type="entry name" value="Endonuclease/exonuclease/phosphatase"/>
    <property type="match status" value="1"/>
</dbReference>
<comment type="similarity">
    <text evidence="2">Belongs to the DNA repair enzymes AP/ExoA family.</text>
</comment>
<feature type="compositionally biased region" description="Polar residues" evidence="14">
    <location>
        <begin position="427"/>
        <end position="461"/>
    </location>
</feature>
<dbReference type="SUPFAM" id="SSF56219">
    <property type="entry name" value="DNase I-like"/>
    <property type="match status" value="1"/>
</dbReference>
<name>A0A5J5EQT2_9PEZI</name>
<evidence type="ECO:0000259" key="15">
    <source>
        <dbReference type="PROSITE" id="PS51999"/>
    </source>
</evidence>
<evidence type="ECO:0000256" key="9">
    <source>
        <dbReference type="ARBA" id="ARBA00023242"/>
    </source>
</evidence>
<feature type="site" description="Important for catalytic activity" evidence="12">
    <location>
        <position position="272"/>
    </location>
</feature>
<dbReference type="InterPro" id="IPR010666">
    <property type="entry name" value="Znf_GRF"/>
</dbReference>